<dbReference type="PANTHER" id="PTHR31080:SF296">
    <property type="entry name" value="OS05G0360900 PROTEIN"/>
    <property type="match status" value="1"/>
</dbReference>
<reference evidence="4" key="1">
    <citation type="submission" date="2021-08" db="EMBL/GenBank/DDBJ databases">
        <title>WGS assembly of Ceratopteris richardii.</title>
        <authorList>
            <person name="Marchant D.B."/>
            <person name="Chen G."/>
            <person name="Jenkins J."/>
            <person name="Shu S."/>
            <person name="Leebens-Mack J."/>
            <person name="Grimwood J."/>
            <person name="Schmutz J."/>
            <person name="Soltis P."/>
            <person name="Soltis D."/>
            <person name="Chen Z.-H."/>
        </authorList>
    </citation>
    <scope>NUCLEOTIDE SEQUENCE</scope>
    <source>
        <strain evidence="4">Whitten #5841</strain>
        <tissue evidence="4">Leaf</tissue>
    </source>
</reference>
<dbReference type="OrthoDB" id="1430376at2759"/>
<proteinExistence type="predicted"/>
<accession>A0A8T2TVU3</accession>
<dbReference type="InterPro" id="IPR035513">
    <property type="entry name" value="Invertase/methylesterase_inhib"/>
</dbReference>
<organism evidence="4 5">
    <name type="scientific">Ceratopteris richardii</name>
    <name type="common">Triangle waterfern</name>
    <dbReference type="NCBI Taxonomy" id="49495"/>
    <lineage>
        <taxon>Eukaryota</taxon>
        <taxon>Viridiplantae</taxon>
        <taxon>Streptophyta</taxon>
        <taxon>Embryophyta</taxon>
        <taxon>Tracheophyta</taxon>
        <taxon>Polypodiopsida</taxon>
        <taxon>Polypodiidae</taxon>
        <taxon>Polypodiales</taxon>
        <taxon>Pteridineae</taxon>
        <taxon>Pteridaceae</taxon>
        <taxon>Parkerioideae</taxon>
        <taxon>Ceratopteris</taxon>
    </lineage>
</organism>
<keyword evidence="5" id="KW-1185">Reference proteome</keyword>
<evidence type="ECO:0000313" key="5">
    <source>
        <dbReference type="Proteomes" id="UP000825935"/>
    </source>
</evidence>
<dbReference type="InterPro" id="IPR006501">
    <property type="entry name" value="Pectinesterase_inhib_dom"/>
</dbReference>
<feature type="compositionally biased region" description="Polar residues" evidence="2">
    <location>
        <begin position="40"/>
        <end position="51"/>
    </location>
</feature>
<dbReference type="EMBL" id="CM035416">
    <property type="protein sequence ID" value="KAH7425723.1"/>
    <property type="molecule type" value="Genomic_DNA"/>
</dbReference>
<evidence type="ECO:0000256" key="2">
    <source>
        <dbReference type="SAM" id="MobiDB-lite"/>
    </source>
</evidence>
<gene>
    <name evidence="4" type="ORF">KP509_11G067900</name>
</gene>
<evidence type="ECO:0000313" key="4">
    <source>
        <dbReference type="EMBL" id="KAH7425723.1"/>
    </source>
</evidence>
<dbReference type="SUPFAM" id="SSF101148">
    <property type="entry name" value="Plant invertase/pectin methylesterase inhibitor"/>
    <property type="match status" value="1"/>
</dbReference>
<dbReference type="Pfam" id="PF04043">
    <property type="entry name" value="PMEI"/>
    <property type="match status" value="1"/>
</dbReference>
<dbReference type="Gene3D" id="1.20.140.40">
    <property type="entry name" value="Invertase/pectin methylesterase inhibitor family protein"/>
    <property type="match status" value="1"/>
</dbReference>
<dbReference type="NCBIfam" id="TIGR01614">
    <property type="entry name" value="PME_inhib"/>
    <property type="match status" value="1"/>
</dbReference>
<dbReference type="AlphaFoldDB" id="A0A8T2TVU3"/>
<dbReference type="PANTHER" id="PTHR31080">
    <property type="entry name" value="PECTINESTERASE INHIBITOR-LIKE"/>
    <property type="match status" value="1"/>
</dbReference>
<sequence>MHVTTFHACFTKISVIPVPIRRPTNTGTHAPSRRHDRLLSSRQNGTSSTSFTEVCRKTHDPQMCSRVLAASSAPPSGLLNAQISAVASFALRLTHSSYRLARHIVTIPLPQSAPLKYQGALDDCMELMNDTVHELKLCISRLSGLGNMSGPSYITQSQLMDAQVALSASCTYQDTCSDELNDKGMPSAPAAQLRKQVINTSNAVAVALDLANTLRQRKAS</sequence>
<dbReference type="Proteomes" id="UP000825935">
    <property type="component" value="Chromosome 11"/>
</dbReference>
<dbReference type="InterPro" id="IPR051955">
    <property type="entry name" value="PME_Inhibitor"/>
</dbReference>
<evidence type="ECO:0000256" key="1">
    <source>
        <dbReference type="ARBA" id="ARBA00022729"/>
    </source>
</evidence>
<keyword evidence="1" id="KW-0732">Signal</keyword>
<dbReference type="CDD" id="cd15798">
    <property type="entry name" value="PMEI-like_3"/>
    <property type="match status" value="1"/>
</dbReference>
<feature type="domain" description="Pectinesterase inhibitor" evidence="3">
    <location>
        <begin position="46"/>
        <end position="210"/>
    </location>
</feature>
<evidence type="ECO:0000259" key="3">
    <source>
        <dbReference type="SMART" id="SM00856"/>
    </source>
</evidence>
<name>A0A8T2TVU3_CERRI</name>
<comment type="caution">
    <text evidence="4">The sequence shown here is derived from an EMBL/GenBank/DDBJ whole genome shotgun (WGS) entry which is preliminary data.</text>
</comment>
<protein>
    <recommendedName>
        <fullName evidence="3">Pectinesterase inhibitor domain-containing protein</fullName>
    </recommendedName>
</protein>
<dbReference type="SMART" id="SM00856">
    <property type="entry name" value="PMEI"/>
    <property type="match status" value="1"/>
</dbReference>
<dbReference type="GO" id="GO:0004857">
    <property type="term" value="F:enzyme inhibitor activity"/>
    <property type="evidence" value="ECO:0007669"/>
    <property type="project" value="InterPro"/>
</dbReference>
<feature type="region of interest" description="Disordered" evidence="2">
    <location>
        <begin position="21"/>
        <end position="51"/>
    </location>
</feature>